<keyword evidence="1 3" id="KW-0489">Methyltransferase</keyword>
<dbReference type="AlphaFoldDB" id="A0A4R8FY38"/>
<dbReference type="RefSeq" id="WP_134077768.1">
    <property type="nucleotide sequence ID" value="NZ_SOEB01000009.1"/>
</dbReference>
<keyword evidence="2 3" id="KW-0808">Transferase</keyword>
<dbReference type="PANTHER" id="PTHR12049:SF7">
    <property type="entry name" value="PROTEIN ARGININE METHYLTRANSFERASE NDUFAF7, MITOCHONDRIAL"/>
    <property type="match status" value="1"/>
</dbReference>
<evidence type="ECO:0000256" key="1">
    <source>
        <dbReference type="ARBA" id="ARBA00022603"/>
    </source>
</evidence>
<dbReference type="SUPFAM" id="SSF53335">
    <property type="entry name" value="S-adenosyl-L-methionine-dependent methyltransferases"/>
    <property type="match status" value="1"/>
</dbReference>
<proteinExistence type="predicted"/>
<evidence type="ECO:0000313" key="3">
    <source>
        <dbReference type="EMBL" id="TDX29184.1"/>
    </source>
</evidence>
<name>A0A4R8FY38_9RHOB</name>
<accession>A0A4R8FY38</accession>
<comment type="caution">
    <text evidence="3">The sequence shown here is derived from an EMBL/GenBank/DDBJ whole genome shotgun (WGS) entry which is preliminary data.</text>
</comment>
<dbReference type="Pfam" id="PF02636">
    <property type="entry name" value="Methyltransf_28"/>
    <property type="match status" value="1"/>
</dbReference>
<dbReference type="GO" id="GO:0032259">
    <property type="term" value="P:methylation"/>
    <property type="evidence" value="ECO:0007669"/>
    <property type="project" value="UniProtKB-KW"/>
</dbReference>
<evidence type="ECO:0000313" key="4">
    <source>
        <dbReference type="Proteomes" id="UP000295484"/>
    </source>
</evidence>
<dbReference type="InterPro" id="IPR029063">
    <property type="entry name" value="SAM-dependent_MTases_sf"/>
</dbReference>
<dbReference type="Proteomes" id="UP000295484">
    <property type="component" value="Unassembled WGS sequence"/>
</dbReference>
<dbReference type="Gene3D" id="3.40.50.12710">
    <property type="match status" value="1"/>
</dbReference>
<gene>
    <name evidence="3" type="ORF">EV657_1095</name>
</gene>
<sequence length="357" mass="38207">MTPLARLLARRIAATGPIGIADFMADCLMHPEHGYYSTRDPFGEAGDFTTAPEISQMFGELLGLWLAQVWLDQGAPAPFALADLGPGRGTLMADLWRATKRVPGFHAGARLHLVETSPHLRARQRQALPGLDIAWLDSADALPEAPLFVIANEFFDALPIRQFQRDAAGWRERLVGLEDDRLTLGLSAPVPLAALDHRLADTEPGDIVETCAPACAIVETLAARIAARGGAALIVDYGGWHSLGDTLQALRAHRPEPPLAHPGEADLTAHVDFEALARAARTVEGLRVSGPTPQGVLLERLGIAARAQALAQNLAGAALRSHIAAHRRLTHPEEMGTLFQTLALTPARAPDPPGLRS</sequence>
<evidence type="ECO:0000256" key="2">
    <source>
        <dbReference type="ARBA" id="ARBA00022679"/>
    </source>
</evidence>
<reference evidence="3 4" key="1">
    <citation type="submission" date="2019-03" db="EMBL/GenBank/DDBJ databases">
        <title>Genomic Encyclopedia of Type Strains, Phase IV (KMG-IV): sequencing the most valuable type-strain genomes for metagenomic binning, comparative biology and taxonomic classification.</title>
        <authorList>
            <person name="Goeker M."/>
        </authorList>
    </citation>
    <scope>NUCLEOTIDE SEQUENCE [LARGE SCALE GENOMIC DNA]</scope>
    <source>
        <strain evidence="3 4">JA181</strain>
    </source>
</reference>
<protein>
    <submittedName>
        <fullName evidence="3">SAM-dependent MidA family methyltransferase</fullName>
    </submittedName>
</protein>
<organism evidence="3 4">
    <name type="scientific">Rhodovulum visakhapatnamense</name>
    <dbReference type="NCBI Taxonomy" id="364297"/>
    <lineage>
        <taxon>Bacteria</taxon>
        <taxon>Pseudomonadati</taxon>
        <taxon>Pseudomonadota</taxon>
        <taxon>Alphaproteobacteria</taxon>
        <taxon>Rhodobacterales</taxon>
        <taxon>Paracoccaceae</taxon>
        <taxon>Rhodovulum</taxon>
    </lineage>
</organism>
<dbReference type="PANTHER" id="PTHR12049">
    <property type="entry name" value="PROTEIN ARGININE METHYLTRANSFERASE NDUFAF7, MITOCHONDRIAL"/>
    <property type="match status" value="1"/>
</dbReference>
<dbReference type="EMBL" id="SOEB01000009">
    <property type="protein sequence ID" value="TDX29184.1"/>
    <property type="molecule type" value="Genomic_DNA"/>
</dbReference>
<dbReference type="InterPro" id="IPR003788">
    <property type="entry name" value="NDUFAF7"/>
</dbReference>
<dbReference type="InterPro" id="IPR038375">
    <property type="entry name" value="NDUFAF7_sf"/>
</dbReference>
<dbReference type="GO" id="GO:0035243">
    <property type="term" value="F:protein-arginine omega-N symmetric methyltransferase activity"/>
    <property type="evidence" value="ECO:0007669"/>
    <property type="project" value="TreeGrafter"/>
</dbReference>